<dbReference type="EMBL" id="JADKCH010000005">
    <property type="protein sequence ID" value="MBK8572450.1"/>
    <property type="molecule type" value="Genomic_DNA"/>
</dbReference>
<dbReference type="AlphaFoldDB" id="A0A936K6S0"/>
<accession>A0A936K6S0</accession>
<organism evidence="2 3">
    <name type="scientific">Candidatus Geothrix odensensis</name>
    <dbReference type="NCBI Taxonomy" id="2954440"/>
    <lineage>
        <taxon>Bacteria</taxon>
        <taxon>Pseudomonadati</taxon>
        <taxon>Acidobacteriota</taxon>
        <taxon>Holophagae</taxon>
        <taxon>Holophagales</taxon>
        <taxon>Holophagaceae</taxon>
        <taxon>Geothrix</taxon>
    </lineage>
</organism>
<proteinExistence type="predicted"/>
<protein>
    <submittedName>
        <fullName evidence="2">Uncharacterized protein</fullName>
    </submittedName>
</protein>
<comment type="caution">
    <text evidence="2">The sequence shown here is derived from an EMBL/GenBank/DDBJ whole genome shotgun (WGS) entry which is preliminary data.</text>
</comment>
<evidence type="ECO:0000313" key="3">
    <source>
        <dbReference type="Proteomes" id="UP000709959"/>
    </source>
</evidence>
<feature type="region of interest" description="Disordered" evidence="1">
    <location>
        <begin position="41"/>
        <end position="60"/>
    </location>
</feature>
<reference evidence="2 3" key="1">
    <citation type="submission" date="2020-10" db="EMBL/GenBank/DDBJ databases">
        <title>Connecting structure to function with the recovery of over 1000 high-quality activated sludge metagenome-assembled genomes encoding full-length rRNA genes using long-read sequencing.</title>
        <authorList>
            <person name="Singleton C.M."/>
            <person name="Petriglieri F."/>
            <person name="Kristensen J.M."/>
            <person name="Kirkegaard R.H."/>
            <person name="Michaelsen T.Y."/>
            <person name="Andersen M.H."/>
            <person name="Karst S.M."/>
            <person name="Dueholm M.S."/>
            <person name="Nielsen P.H."/>
            <person name="Albertsen M."/>
        </authorList>
    </citation>
    <scope>NUCLEOTIDE SEQUENCE [LARGE SCALE GENOMIC DNA]</scope>
    <source>
        <strain evidence="2">OdNE_18-Q3-R46-58_MAXAC.008</strain>
    </source>
</reference>
<sequence>MTRRKTPQEKKEEEYKYEIRPWCEAPHAFRKNWPRKKARVNRAERRDVKQTIGQDLSSGNEDDLTLKKLKTIHVPSAIRKTHIMTLRQRLQNKKKLS</sequence>
<gene>
    <name evidence="2" type="ORF">IPN91_07310</name>
</gene>
<name>A0A936K6S0_9BACT</name>
<evidence type="ECO:0000256" key="1">
    <source>
        <dbReference type="SAM" id="MobiDB-lite"/>
    </source>
</evidence>
<dbReference type="Proteomes" id="UP000709959">
    <property type="component" value="Unassembled WGS sequence"/>
</dbReference>
<evidence type="ECO:0000313" key="2">
    <source>
        <dbReference type="EMBL" id="MBK8572450.1"/>
    </source>
</evidence>